<feature type="region of interest" description="Disordered" evidence="1">
    <location>
        <begin position="146"/>
        <end position="182"/>
    </location>
</feature>
<feature type="compositionally biased region" description="Low complexity" evidence="1">
    <location>
        <begin position="147"/>
        <end position="156"/>
    </location>
</feature>
<name>A0ABW0KWV8_9BACT</name>
<feature type="domain" description="TIR" evidence="2">
    <location>
        <begin position="3"/>
        <end position="135"/>
    </location>
</feature>
<dbReference type="EMBL" id="JBHSMQ010000009">
    <property type="protein sequence ID" value="MFC5457223.1"/>
    <property type="molecule type" value="Genomic_DNA"/>
</dbReference>
<dbReference type="RefSeq" id="WP_377170284.1">
    <property type="nucleotide sequence ID" value="NZ_JBHSMQ010000009.1"/>
</dbReference>
<gene>
    <name evidence="3" type="ORF">ACFQDI_20305</name>
</gene>
<proteinExistence type="predicted"/>
<reference evidence="4" key="1">
    <citation type="journal article" date="2019" name="Int. J. Syst. Evol. Microbiol.">
        <title>The Global Catalogue of Microorganisms (GCM) 10K type strain sequencing project: providing services to taxonomists for standard genome sequencing and annotation.</title>
        <authorList>
            <consortium name="The Broad Institute Genomics Platform"/>
            <consortium name="The Broad Institute Genome Sequencing Center for Infectious Disease"/>
            <person name="Wu L."/>
            <person name="Ma J."/>
        </authorList>
    </citation>
    <scope>NUCLEOTIDE SEQUENCE [LARGE SCALE GENOMIC DNA]</scope>
    <source>
        <strain evidence="4">CGMCC 4.1469</strain>
    </source>
</reference>
<dbReference type="PROSITE" id="PS50104">
    <property type="entry name" value="TIR"/>
    <property type="match status" value="1"/>
</dbReference>
<dbReference type="InterPro" id="IPR027417">
    <property type="entry name" value="P-loop_NTPase"/>
</dbReference>
<dbReference type="InterPro" id="IPR035897">
    <property type="entry name" value="Toll_tir_struct_dom_sf"/>
</dbReference>
<dbReference type="SMART" id="SM00255">
    <property type="entry name" value="TIR"/>
    <property type="match status" value="1"/>
</dbReference>
<evidence type="ECO:0000259" key="2">
    <source>
        <dbReference type="PROSITE" id="PS50104"/>
    </source>
</evidence>
<evidence type="ECO:0000313" key="4">
    <source>
        <dbReference type="Proteomes" id="UP001596052"/>
    </source>
</evidence>
<dbReference type="InterPro" id="IPR000157">
    <property type="entry name" value="TIR_dom"/>
</dbReference>
<keyword evidence="4" id="KW-1185">Reference proteome</keyword>
<dbReference type="Pfam" id="PF13676">
    <property type="entry name" value="TIR_2"/>
    <property type="match status" value="2"/>
</dbReference>
<sequence length="680" mass="76341">MMKKHDVFISYRSSDRDCADNFRTVLEANGLRCWIDQEGIALASRWDDSISQAICNSLLMCILISDNTVLKPDEQRRELLVADKYKVPVVPLYVAAPDTCRVFEFLLATTQHFDASTPPLIEKLESAAVQIRQLIGELKLRQLKSEAQQPAAAAKPRPVPAQAPAPVPAPAPASPSAPAQPPLAADKSSVAILYRRNVVEDERLLGLIYERLQQRGHRVFVDKNLEVGSDWRRVIREKVETADIVIPLLSMFSIGSEMLEEEIEIAQRRQNTPPGGTPRILPVRVAYEGELPPGMAHALQHLQYQLWHGPEDDEALLQSITEAVERPQPPPATQAQQRENPVGAVPLTSPFYVVRNSDAVFEAGIDHCDSIVLVKGARQMGKTSLIARGLQRARKNGSRVVIIDFQTLNESDFATLDTFYRALAYQLAEQLDIDATYDEPGSEGRAPNVRFERFVKRRIIGDAQTPIVWALDEVDRLFPCGFSTEVFGLFRSWHNARQLNPASVWSQLSLVIGFATEATLFIKDVNQSPFNVGTRVTLADFTFEEVKDLNARYGHPLANDEQIRRLMEAVGGQPFLVRRSLYALTIERTESDPNAEFEKLIANASRDSGVFGDHLRRFFIALHRDPELEAAVRGFIKQGRELDPDSFLRLRSAGLIVGEIRQEAQVRCGIYRRYLEDHLV</sequence>
<dbReference type="Gene3D" id="3.40.50.10140">
    <property type="entry name" value="Toll/interleukin-1 receptor homology (TIR) domain"/>
    <property type="match status" value="2"/>
</dbReference>
<evidence type="ECO:0000313" key="3">
    <source>
        <dbReference type="EMBL" id="MFC5457223.1"/>
    </source>
</evidence>
<evidence type="ECO:0000256" key="1">
    <source>
        <dbReference type="SAM" id="MobiDB-lite"/>
    </source>
</evidence>
<comment type="caution">
    <text evidence="3">The sequence shown here is derived from an EMBL/GenBank/DDBJ whole genome shotgun (WGS) entry which is preliminary data.</text>
</comment>
<dbReference type="Gene3D" id="3.40.50.300">
    <property type="entry name" value="P-loop containing nucleotide triphosphate hydrolases"/>
    <property type="match status" value="1"/>
</dbReference>
<dbReference type="SUPFAM" id="SSF52200">
    <property type="entry name" value="Toll/Interleukin receptor TIR domain"/>
    <property type="match status" value="2"/>
</dbReference>
<accession>A0ABW0KWV8</accession>
<dbReference type="Proteomes" id="UP001596052">
    <property type="component" value="Unassembled WGS sequence"/>
</dbReference>
<dbReference type="Pfam" id="PF14516">
    <property type="entry name" value="AAA_35"/>
    <property type="match status" value="1"/>
</dbReference>
<protein>
    <submittedName>
        <fullName evidence="3">AAA-like domain-containing protein</fullName>
    </submittedName>
</protein>
<dbReference type="SUPFAM" id="SSF52540">
    <property type="entry name" value="P-loop containing nucleoside triphosphate hydrolases"/>
    <property type="match status" value="1"/>
</dbReference>
<organism evidence="3 4">
    <name type="scientific">Prosthecobacter fluviatilis</name>
    <dbReference type="NCBI Taxonomy" id="445931"/>
    <lineage>
        <taxon>Bacteria</taxon>
        <taxon>Pseudomonadati</taxon>
        <taxon>Verrucomicrobiota</taxon>
        <taxon>Verrucomicrobiia</taxon>
        <taxon>Verrucomicrobiales</taxon>
        <taxon>Verrucomicrobiaceae</taxon>
        <taxon>Prosthecobacter</taxon>
    </lineage>
</organism>
<feature type="compositionally biased region" description="Pro residues" evidence="1">
    <location>
        <begin position="157"/>
        <end position="181"/>
    </location>
</feature>